<accession>A0A8W8JWL6</accession>
<evidence type="ECO:0000313" key="2">
    <source>
        <dbReference type="EnsemblMetazoa" id="G21316.6:cds"/>
    </source>
</evidence>
<dbReference type="SMART" id="SM00214">
    <property type="entry name" value="VWC"/>
    <property type="match status" value="1"/>
</dbReference>
<dbReference type="InterPro" id="IPR001007">
    <property type="entry name" value="VWF_dom"/>
</dbReference>
<name>A0A8W8JWL6_MAGGI</name>
<proteinExistence type="predicted"/>
<evidence type="ECO:0000313" key="3">
    <source>
        <dbReference type="Proteomes" id="UP000005408"/>
    </source>
</evidence>
<reference evidence="2" key="1">
    <citation type="submission" date="2022-08" db="UniProtKB">
        <authorList>
            <consortium name="EnsemblMetazoa"/>
        </authorList>
    </citation>
    <scope>IDENTIFICATION</scope>
    <source>
        <strain evidence="2">05x7-T-G4-1.051#20</strain>
    </source>
</reference>
<dbReference type="AlphaFoldDB" id="A0A8W8JWL6"/>
<sequence>PTIHSLHQEVNACYYNGVAYGQDQTWSENCKLTCKCTDAARGFYQCSEMCPQLQLPDVCHWESPPAGKCCRRPICPSYIQIQGYPDV</sequence>
<feature type="domain" description="VWFC" evidence="1">
    <location>
        <begin position="11"/>
        <end position="76"/>
    </location>
</feature>
<evidence type="ECO:0000259" key="1">
    <source>
        <dbReference type="PROSITE" id="PS50184"/>
    </source>
</evidence>
<dbReference type="EnsemblMetazoa" id="G21316.6">
    <property type="protein sequence ID" value="G21316.6:cds"/>
    <property type="gene ID" value="G21316"/>
</dbReference>
<protein>
    <recommendedName>
        <fullName evidence="1">VWFC domain-containing protein</fullName>
    </recommendedName>
</protein>
<keyword evidence="3" id="KW-1185">Reference proteome</keyword>
<dbReference type="SUPFAM" id="SSF57603">
    <property type="entry name" value="FnI-like domain"/>
    <property type="match status" value="1"/>
</dbReference>
<dbReference type="Proteomes" id="UP000005408">
    <property type="component" value="Unassembled WGS sequence"/>
</dbReference>
<dbReference type="PROSITE" id="PS50184">
    <property type="entry name" value="VWFC_2"/>
    <property type="match status" value="1"/>
</dbReference>
<organism evidence="2 3">
    <name type="scientific">Magallana gigas</name>
    <name type="common">Pacific oyster</name>
    <name type="synonym">Crassostrea gigas</name>
    <dbReference type="NCBI Taxonomy" id="29159"/>
    <lineage>
        <taxon>Eukaryota</taxon>
        <taxon>Metazoa</taxon>
        <taxon>Spiralia</taxon>
        <taxon>Lophotrochozoa</taxon>
        <taxon>Mollusca</taxon>
        <taxon>Bivalvia</taxon>
        <taxon>Autobranchia</taxon>
        <taxon>Pteriomorphia</taxon>
        <taxon>Ostreida</taxon>
        <taxon>Ostreoidea</taxon>
        <taxon>Ostreidae</taxon>
        <taxon>Magallana</taxon>
    </lineage>
</organism>